<feature type="chain" id="PRO_5016130481" evidence="3">
    <location>
        <begin position="21"/>
        <end position="263"/>
    </location>
</feature>
<dbReference type="InterPro" id="IPR003715">
    <property type="entry name" value="Poly_export_N"/>
</dbReference>
<dbReference type="EMBL" id="QKVK01000001">
    <property type="protein sequence ID" value="PZF78778.1"/>
    <property type="molecule type" value="Genomic_DNA"/>
</dbReference>
<dbReference type="PANTHER" id="PTHR33619:SF3">
    <property type="entry name" value="POLYSACCHARIDE EXPORT PROTEIN GFCE-RELATED"/>
    <property type="match status" value="1"/>
</dbReference>
<evidence type="ECO:0000259" key="5">
    <source>
        <dbReference type="Pfam" id="PF10531"/>
    </source>
</evidence>
<proteinExistence type="predicted"/>
<organism evidence="6 7">
    <name type="scientific">Aestuariivirga litoralis</name>
    <dbReference type="NCBI Taxonomy" id="2650924"/>
    <lineage>
        <taxon>Bacteria</taxon>
        <taxon>Pseudomonadati</taxon>
        <taxon>Pseudomonadota</taxon>
        <taxon>Alphaproteobacteria</taxon>
        <taxon>Hyphomicrobiales</taxon>
        <taxon>Aestuariivirgaceae</taxon>
        <taxon>Aestuariivirga</taxon>
    </lineage>
</organism>
<evidence type="ECO:0000313" key="6">
    <source>
        <dbReference type="EMBL" id="PZF78778.1"/>
    </source>
</evidence>
<feature type="signal peptide" evidence="3">
    <location>
        <begin position="1"/>
        <end position="20"/>
    </location>
</feature>
<evidence type="ECO:0000256" key="1">
    <source>
        <dbReference type="ARBA" id="ARBA00022729"/>
    </source>
</evidence>
<feature type="region of interest" description="Disordered" evidence="2">
    <location>
        <begin position="28"/>
        <end position="52"/>
    </location>
</feature>
<dbReference type="Proteomes" id="UP000248795">
    <property type="component" value="Unassembled WGS sequence"/>
</dbReference>
<evidence type="ECO:0000256" key="3">
    <source>
        <dbReference type="SAM" id="SignalP"/>
    </source>
</evidence>
<feature type="domain" description="Polysaccharide export protein N-terminal" evidence="4">
    <location>
        <begin position="79"/>
        <end position="152"/>
    </location>
</feature>
<gene>
    <name evidence="6" type="ORF">DK847_02990</name>
</gene>
<dbReference type="InterPro" id="IPR049712">
    <property type="entry name" value="Poly_export"/>
</dbReference>
<evidence type="ECO:0000259" key="4">
    <source>
        <dbReference type="Pfam" id="PF02563"/>
    </source>
</evidence>
<dbReference type="GO" id="GO:0015159">
    <property type="term" value="F:polysaccharide transmembrane transporter activity"/>
    <property type="evidence" value="ECO:0007669"/>
    <property type="project" value="InterPro"/>
</dbReference>
<dbReference type="PROSITE" id="PS51257">
    <property type="entry name" value="PROKAR_LIPOPROTEIN"/>
    <property type="match status" value="1"/>
</dbReference>
<dbReference type="Gene3D" id="3.10.560.10">
    <property type="entry name" value="Outer membrane lipoprotein wza domain like"/>
    <property type="match status" value="1"/>
</dbReference>
<feature type="compositionally biased region" description="Low complexity" evidence="2">
    <location>
        <begin position="36"/>
        <end position="51"/>
    </location>
</feature>
<dbReference type="Pfam" id="PF10531">
    <property type="entry name" value="SLBB"/>
    <property type="match status" value="1"/>
</dbReference>
<dbReference type="Pfam" id="PF02563">
    <property type="entry name" value="Poly_export"/>
    <property type="match status" value="1"/>
</dbReference>
<comment type="caution">
    <text evidence="6">The sequence shown here is derived from an EMBL/GenBank/DDBJ whole genome shotgun (WGS) entry which is preliminary data.</text>
</comment>
<dbReference type="AlphaFoldDB" id="A0A2W2BEZ9"/>
<feature type="domain" description="Soluble ligand binding" evidence="5">
    <location>
        <begin position="158"/>
        <end position="209"/>
    </location>
</feature>
<dbReference type="InterPro" id="IPR019554">
    <property type="entry name" value="Soluble_ligand-bd"/>
</dbReference>
<name>A0A2W2BEZ9_9HYPH</name>
<evidence type="ECO:0000256" key="2">
    <source>
        <dbReference type="SAM" id="MobiDB-lite"/>
    </source>
</evidence>
<dbReference type="PANTHER" id="PTHR33619">
    <property type="entry name" value="POLYSACCHARIDE EXPORT PROTEIN GFCE-RELATED"/>
    <property type="match status" value="1"/>
</dbReference>
<reference evidence="7" key="1">
    <citation type="submission" date="2018-06" db="EMBL/GenBank/DDBJ databases">
        <title>Aestuariibacter litoralis strain KCTC 52945T.</title>
        <authorList>
            <person name="Li X."/>
            <person name="Salam N."/>
            <person name="Li J.-L."/>
            <person name="Chen Y.-M."/>
            <person name="Yang Z.-W."/>
            <person name="Zhang L.-Y."/>
            <person name="Han M.-X."/>
            <person name="Xiao M."/>
            <person name="Li W.-J."/>
        </authorList>
    </citation>
    <scope>NUCLEOTIDE SEQUENCE [LARGE SCALE GENOMIC DNA]</scope>
    <source>
        <strain evidence="7">KCTC 52945</strain>
    </source>
</reference>
<sequence>MLRRARVLVLLLLAAGLAACNETGPSLSNSQQAAFSGTDAGPSATGSAAGTIRPSKQSAAAVSQLFEQYSVPDQDGLVTDYRVAPMDVLDVTVYDAPNLSRPAQVSASGFISLPLIGDVRATGKTTDQLQADIAARLAKDFMQKPQVFVTVKEYNSQRVTVDGAVTKPGVFPLKGETTLVEVIAQAGGLNDMGSPSNVYVLRKVNGQKMAARFDLNEIRKGIKNDPTMRAGDIVMVDESSGKVMFKGLQSAMGFTGLFSLLAL</sequence>
<accession>A0A2W2BEZ9</accession>
<keyword evidence="1 3" id="KW-0732">Signal</keyword>
<evidence type="ECO:0000313" key="7">
    <source>
        <dbReference type="Proteomes" id="UP000248795"/>
    </source>
</evidence>
<keyword evidence="7" id="KW-1185">Reference proteome</keyword>
<protein>
    <submittedName>
        <fullName evidence="6">Polysaccharide export protein</fullName>
    </submittedName>
</protein>